<keyword evidence="2" id="KW-1133">Transmembrane helix</keyword>
<feature type="compositionally biased region" description="Basic residues" evidence="1">
    <location>
        <begin position="93"/>
        <end position="103"/>
    </location>
</feature>
<evidence type="ECO:0000313" key="3">
    <source>
        <dbReference type="EMBL" id="MBD2316537.1"/>
    </source>
</evidence>
<protein>
    <submittedName>
        <fullName evidence="3">DUF2933 domain-containing protein</fullName>
    </submittedName>
</protein>
<feature type="region of interest" description="Disordered" evidence="1">
    <location>
        <begin position="70"/>
        <end position="103"/>
    </location>
</feature>
<name>A0ABR8C8E7_9CYAN</name>
<reference evidence="3 4" key="1">
    <citation type="journal article" date="2020" name="ISME J.">
        <title>Comparative genomics reveals insights into cyanobacterial evolution and habitat adaptation.</title>
        <authorList>
            <person name="Chen M.Y."/>
            <person name="Teng W.K."/>
            <person name="Zhao L."/>
            <person name="Hu C.X."/>
            <person name="Zhou Y.K."/>
            <person name="Han B.P."/>
            <person name="Song L.R."/>
            <person name="Shu W.S."/>
        </authorList>
    </citation>
    <scope>NUCLEOTIDE SEQUENCE [LARGE SCALE GENOMIC DNA]</scope>
    <source>
        <strain evidence="3 4">FACHB-1050</strain>
    </source>
</reference>
<dbReference type="Proteomes" id="UP000618445">
    <property type="component" value="Unassembled WGS sequence"/>
</dbReference>
<dbReference type="EMBL" id="JACJQY010000007">
    <property type="protein sequence ID" value="MBD2316537.1"/>
    <property type="molecule type" value="Genomic_DNA"/>
</dbReference>
<keyword evidence="2" id="KW-0812">Transmembrane</keyword>
<evidence type="ECO:0000256" key="2">
    <source>
        <dbReference type="SAM" id="Phobius"/>
    </source>
</evidence>
<feature type="transmembrane region" description="Helical" evidence="2">
    <location>
        <begin position="21"/>
        <end position="39"/>
    </location>
</feature>
<gene>
    <name evidence="3" type="ORF">H6G05_06710</name>
</gene>
<dbReference type="RefSeq" id="WP_190577425.1">
    <property type="nucleotide sequence ID" value="NZ_JACJQY010000007.1"/>
</dbReference>
<dbReference type="Pfam" id="PF11666">
    <property type="entry name" value="DUF2933"/>
    <property type="match status" value="1"/>
</dbReference>
<keyword evidence="4" id="KW-1185">Reference proteome</keyword>
<feature type="transmembrane region" description="Helical" evidence="2">
    <location>
        <begin position="45"/>
        <end position="65"/>
    </location>
</feature>
<organism evidence="3 4">
    <name type="scientific">Phormidium tenue FACHB-1050</name>
    <dbReference type="NCBI Taxonomy" id="2692857"/>
    <lineage>
        <taxon>Bacteria</taxon>
        <taxon>Bacillati</taxon>
        <taxon>Cyanobacteriota</taxon>
        <taxon>Cyanophyceae</taxon>
        <taxon>Oscillatoriophycideae</taxon>
        <taxon>Oscillatoriales</taxon>
        <taxon>Oscillatoriaceae</taxon>
        <taxon>Phormidium</taxon>
    </lineage>
</organism>
<sequence length="103" mass="11567">MHQHGSSNQPQPHRPQAGLSLPIRLVLYVSIGIVAYFLITEHLVHLSSFLPYSFVIIFVLMHLFMHGGNGRDGSSNSGNSRESDRTDSTNKFTSRRGNHARHE</sequence>
<dbReference type="InterPro" id="IPR021682">
    <property type="entry name" value="DUF2933"/>
</dbReference>
<accession>A0ABR8C8E7</accession>
<proteinExistence type="predicted"/>
<comment type="caution">
    <text evidence="3">The sequence shown here is derived from an EMBL/GenBank/DDBJ whole genome shotgun (WGS) entry which is preliminary data.</text>
</comment>
<evidence type="ECO:0000256" key="1">
    <source>
        <dbReference type="SAM" id="MobiDB-lite"/>
    </source>
</evidence>
<keyword evidence="2" id="KW-0472">Membrane</keyword>
<evidence type="ECO:0000313" key="4">
    <source>
        <dbReference type="Proteomes" id="UP000618445"/>
    </source>
</evidence>